<proteinExistence type="predicted"/>
<reference evidence="2" key="1">
    <citation type="submission" date="2017-01" db="EMBL/GenBank/DDBJ databases">
        <authorList>
            <person name="Varghese N."/>
            <person name="Submissions S."/>
        </authorList>
    </citation>
    <scope>NUCLEOTIDE SEQUENCE [LARGE SCALE GENOMIC DNA]</scope>
    <source>
        <strain evidence="2">CGMCC 1.7737</strain>
    </source>
</reference>
<dbReference type="AlphaFoldDB" id="A0A1N7DE09"/>
<evidence type="ECO:0000313" key="2">
    <source>
        <dbReference type="Proteomes" id="UP000186914"/>
    </source>
</evidence>
<evidence type="ECO:0000313" key="1">
    <source>
        <dbReference type="EMBL" id="SIR73987.1"/>
    </source>
</evidence>
<gene>
    <name evidence="1" type="ORF">SAMN05421858_3542</name>
</gene>
<dbReference type="EMBL" id="FTNO01000004">
    <property type="protein sequence ID" value="SIR73987.1"/>
    <property type="molecule type" value="Genomic_DNA"/>
</dbReference>
<protein>
    <submittedName>
        <fullName evidence="1">Uncharacterized protein</fullName>
    </submittedName>
</protein>
<keyword evidence="2" id="KW-1185">Reference proteome</keyword>
<sequence>MLGTLHCVVGSLQSCKPSLARQPAIHAALLVLAVLTESGTGRATLPLQSTRGGSFVQHCNRMIGCFVTARPARRVPPSGEHSSPTSRLLCSRDRRVARDRPVRACDLRPFRASGFDASTKHAVGCVSRWSTDTKPACVLVARVGRVAARCWLGLRRKRALASRPEDAREGASERAGDG</sequence>
<dbReference type="Proteomes" id="UP000186914">
    <property type="component" value="Unassembled WGS sequence"/>
</dbReference>
<accession>A0A1N7DE09</accession>
<organism evidence="1 2">
    <name type="scientific">Haladaptatus litoreus</name>
    <dbReference type="NCBI Taxonomy" id="553468"/>
    <lineage>
        <taxon>Archaea</taxon>
        <taxon>Methanobacteriati</taxon>
        <taxon>Methanobacteriota</taxon>
        <taxon>Stenosarchaea group</taxon>
        <taxon>Halobacteria</taxon>
        <taxon>Halobacteriales</taxon>
        <taxon>Haladaptataceae</taxon>
        <taxon>Haladaptatus</taxon>
    </lineage>
</organism>
<name>A0A1N7DE09_9EURY</name>